<dbReference type="RefSeq" id="WP_168117994.1">
    <property type="nucleotide sequence ID" value="NZ_BOON01000067.1"/>
</dbReference>
<dbReference type="EMBL" id="BOON01000067">
    <property type="protein sequence ID" value="GII26141.1"/>
    <property type="molecule type" value="Genomic_DNA"/>
</dbReference>
<sequence>MSSFQLPVPKDVRDLFEDLLGRPITVGTANPVLAEDLKTTLVSLYTDSTQKLWAVAGMDLPLTVYAGAAIGLLPPGGAQDCVDDGVVTPTQAENVKEVCNILTSLLNREGAPHLKLYQVVLPGEPLPGDAAAVLQALGRRLDLTVEVGGYGSGRLSITLAE</sequence>
<organism evidence="1 2">
    <name type="scientific">Planosporangium mesophilum</name>
    <dbReference type="NCBI Taxonomy" id="689768"/>
    <lineage>
        <taxon>Bacteria</taxon>
        <taxon>Bacillati</taxon>
        <taxon>Actinomycetota</taxon>
        <taxon>Actinomycetes</taxon>
        <taxon>Micromonosporales</taxon>
        <taxon>Micromonosporaceae</taxon>
        <taxon>Planosporangium</taxon>
    </lineage>
</organism>
<dbReference type="AlphaFoldDB" id="A0A8J3TIC8"/>
<accession>A0A8J3TIC8</accession>
<keyword evidence="2" id="KW-1185">Reference proteome</keyword>
<proteinExistence type="predicted"/>
<protein>
    <submittedName>
        <fullName evidence="1">Uncharacterized protein</fullName>
    </submittedName>
</protein>
<reference evidence="1" key="1">
    <citation type="submission" date="2021-01" db="EMBL/GenBank/DDBJ databases">
        <title>Whole genome shotgun sequence of Planosporangium mesophilum NBRC 109066.</title>
        <authorList>
            <person name="Komaki H."/>
            <person name="Tamura T."/>
        </authorList>
    </citation>
    <scope>NUCLEOTIDE SEQUENCE</scope>
    <source>
        <strain evidence="1">NBRC 109066</strain>
    </source>
</reference>
<dbReference type="Proteomes" id="UP000599074">
    <property type="component" value="Unassembled WGS sequence"/>
</dbReference>
<gene>
    <name evidence="1" type="ORF">Pme01_57380</name>
</gene>
<evidence type="ECO:0000313" key="1">
    <source>
        <dbReference type="EMBL" id="GII26141.1"/>
    </source>
</evidence>
<comment type="caution">
    <text evidence="1">The sequence shown here is derived from an EMBL/GenBank/DDBJ whole genome shotgun (WGS) entry which is preliminary data.</text>
</comment>
<evidence type="ECO:0000313" key="2">
    <source>
        <dbReference type="Proteomes" id="UP000599074"/>
    </source>
</evidence>
<name>A0A8J3TIC8_9ACTN</name>